<dbReference type="Pfam" id="PF05199">
    <property type="entry name" value="GMC_oxred_C"/>
    <property type="match status" value="1"/>
</dbReference>
<feature type="active site" description="Proton donor" evidence="5">
    <location>
        <position position="542"/>
    </location>
</feature>
<dbReference type="PANTHER" id="PTHR11552">
    <property type="entry name" value="GLUCOSE-METHANOL-CHOLINE GMC OXIDOREDUCTASE"/>
    <property type="match status" value="1"/>
</dbReference>
<accession>A0A371CR77</accession>
<evidence type="ECO:0000256" key="6">
    <source>
        <dbReference type="PIRSR" id="PIRSR000137-2"/>
    </source>
</evidence>
<keyword evidence="3" id="KW-0285">Flavoprotein</keyword>
<dbReference type="InterPro" id="IPR007867">
    <property type="entry name" value="GMC_OxRtase_C"/>
</dbReference>
<comment type="cofactor">
    <cofactor evidence="1 6">
        <name>FAD</name>
        <dbReference type="ChEBI" id="CHEBI:57692"/>
    </cofactor>
</comment>
<gene>
    <name evidence="8" type="ORF">OH76DRAFT_1458629</name>
</gene>
<dbReference type="PROSITE" id="PS00624">
    <property type="entry name" value="GMC_OXRED_2"/>
    <property type="match status" value="1"/>
</dbReference>
<evidence type="ECO:0000259" key="7">
    <source>
        <dbReference type="PROSITE" id="PS00624"/>
    </source>
</evidence>
<sequence length="607" mass="65512">MGLSQSRAVVNDPSKLATKVTTAVGNSGPWKGFDYVIVGGGTAGCVLAARLSENRDSTVLLVEAGRRSTLVDLPTGIPLGFSNIFRTARDWNLHTSKQKHLKERETYWPRGKILSGTSATNALIYHRCPPEDFDEWVTLGAKGWSYSDPKQYFAKSEAYCSNPKWHPEINAAEYGSADGPWKIRHPSETAPINEAIIQTCQNLGMRHIHDMNAGSSSLGVSRFMGSMDARGRRSSKATAYLTDNVLARPNLTVAVDTMPHGGRPRAVGIEVSTGPDSPRFRVSAAREVILCGGAIGTPQVLLLSGVGPADELVELDIPVVKELPAVGRNLVDHVSSGPLAFRAKPGSTYSYITNPISGLFAMFKWLIFGRGPLSSMGWSSAAFVRSMDQTVPYYAQGECVVPVNDRTSGPDVPDLELIWFPLTVFDDAFPKPPPGTSGLTLAAVALRPESTGSITLRSASVWDKPVIDPNYLSTESDMNILVCGARLLMRIARTEPLASKLALKPHATDLTSPWWPGDADPDWVSDDEICDLLRRSALPAWHPVSSARMGVNPEDSVVDPELHVHGISGLRVVEASDFPAQLSGHPCAVVVAIAEKAADMIKQDSIM</sequence>
<proteinExistence type="inferred from homology"/>
<keyword evidence="9" id="KW-1185">Reference proteome</keyword>
<dbReference type="EMBL" id="KZ857477">
    <property type="protein sequence ID" value="RDX42747.1"/>
    <property type="molecule type" value="Genomic_DNA"/>
</dbReference>
<feature type="domain" description="Glucose-methanol-choline oxidoreductase N-terminal" evidence="7">
    <location>
        <begin position="293"/>
        <end position="307"/>
    </location>
</feature>
<dbReference type="Proteomes" id="UP000256964">
    <property type="component" value="Unassembled WGS sequence"/>
</dbReference>
<dbReference type="PANTHER" id="PTHR11552:SF147">
    <property type="entry name" value="CHOLINE DEHYDROGENASE, MITOCHONDRIAL"/>
    <property type="match status" value="1"/>
</dbReference>
<evidence type="ECO:0000313" key="9">
    <source>
        <dbReference type="Proteomes" id="UP000256964"/>
    </source>
</evidence>
<dbReference type="InterPro" id="IPR012132">
    <property type="entry name" value="GMC_OxRdtase"/>
</dbReference>
<dbReference type="GO" id="GO:0016614">
    <property type="term" value="F:oxidoreductase activity, acting on CH-OH group of donors"/>
    <property type="evidence" value="ECO:0007669"/>
    <property type="project" value="InterPro"/>
</dbReference>
<dbReference type="GO" id="GO:0050660">
    <property type="term" value="F:flavin adenine dinucleotide binding"/>
    <property type="evidence" value="ECO:0007669"/>
    <property type="project" value="InterPro"/>
</dbReference>
<dbReference type="SUPFAM" id="SSF54373">
    <property type="entry name" value="FAD-linked reductases, C-terminal domain"/>
    <property type="match status" value="1"/>
</dbReference>
<dbReference type="AlphaFoldDB" id="A0A371CR77"/>
<evidence type="ECO:0000313" key="8">
    <source>
        <dbReference type="EMBL" id="RDX42747.1"/>
    </source>
</evidence>
<dbReference type="InterPro" id="IPR000172">
    <property type="entry name" value="GMC_OxRdtase_N"/>
</dbReference>
<keyword evidence="4 6" id="KW-0274">FAD</keyword>
<dbReference type="PIRSF" id="PIRSF000137">
    <property type="entry name" value="Alcohol_oxidase"/>
    <property type="match status" value="1"/>
</dbReference>
<dbReference type="SUPFAM" id="SSF51905">
    <property type="entry name" value="FAD/NAD(P)-binding domain"/>
    <property type="match status" value="1"/>
</dbReference>
<evidence type="ECO:0000256" key="2">
    <source>
        <dbReference type="ARBA" id="ARBA00010790"/>
    </source>
</evidence>
<organism evidence="8 9">
    <name type="scientific">Lentinus brumalis</name>
    <dbReference type="NCBI Taxonomy" id="2498619"/>
    <lineage>
        <taxon>Eukaryota</taxon>
        <taxon>Fungi</taxon>
        <taxon>Dikarya</taxon>
        <taxon>Basidiomycota</taxon>
        <taxon>Agaricomycotina</taxon>
        <taxon>Agaricomycetes</taxon>
        <taxon>Polyporales</taxon>
        <taxon>Polyporaceae</taxon>
        <taxon>Lentinus</taxon>
    </lineage>
</organism>
<dbReference type="Pfam" id="PF00732">
    <property type="entry name" value="GMC_oxred_N"/>
    <property type="match status" value="1"/>
</dbReference>
<protein>
    <submittedName>
        <fullName evidence="8">GMC oxidoreductase</fullName>
    </submittedName>
</protein>
<reference evidence="8 9" key="1">
    <citation type="journal article" date="2018" name="Biotechnol. Biofuels">
        <title>Integrative visual omics of the white-rot fungus Polyporus brumalis exposes the biotechnological potential of its oxidative enzymes for delignifying raw plant biomass.</title>
        <authorList>
            <person name="Miyauchi S."/>
            <person name="Rancon A."/>
            <person name="Drula E."/>
            <person name="Hage H."/>
            <person name="Chaduli D."/>
            <person name="Favel A."/>
            <person name="Grisel S."/>
            <person name="Henrissat B."/>
            <person name="Herpoel-Gimbert I."/>
            <person name="Ruiz-Duenas F.J."/>
            <person name="Chevret D."/>
            <person name="Hainaut M."/>
            <person name="Lin J."/>
            <person name="Wang M."/>
            <person name="Pangilinan J."/>
            <person name="Lipzen A."/>
            <person name="Lesage-Meessen L."/>
            <person name="Navarro D."/>
            <person name="Riley R."/>
            <person name="Grigoriev I.V."/>
            <person name="Zhou S."/>
            <person name="Raouche S."/>
            <person name="Rosso M.N."/>
        </authorList>
    </citation>
    <scope>NUCLEOTIDE SEQUENCE [LARGE SCALE GENOMIC DNA]</scope>
    <source>
        <strain evidence="8 9">BRFM 1820</strain>
    </source>
</reference>
<evidence type="ECO:0000256" key="3">
    <source>
        <dbReference type="ARBA" id="ARBA00022630"/>
    </source>
</evidence>
<evidence type="ECO:0000256" key="1">
    <source>
        <dbReference type="ARBA" id="ARBA00001974"/>
    </source>
</evidence>
<dbReference type="InterPro" id="IPR036188">
    <property type="entry name" value="FAD/NAD-bd_sf"/>
</dbReference>
<dbReference type="Gene3D" id="3.30.560.10">
    <property type="entry name" value="Glucose Oxidase, domain 3"/>
    <property type="match status" value="1"/>
</dbReference>
<feature type="binding site" evidence="6">
    <location>
        <position position="117"/>
    </location>
    <ligand>
        <name>FAD</name>
        <dbReference type="ChEBI" id="CHEBI:57692"/>
    </ligand>
</feature>
<dbReference type="Gene3D" id="3.50.50.60">
    <property type="entry name" value="FAD/NAD(P)-binding domain"/>
    <property type="match status" value="1"/>
</dbReference>
<dbReference type="STRING" id="139420.A0A371CR77"/>
<feature type="binding site" evidence="6">
    <location>
        <begin position="541"/>
        <end position="542"/>
    </location>
    <ligand>
        <name>FAD</name>
        <dbReference type="ChEBI" id="CHEBI:57692"/>
    </ligand>
</feature>
<dbReference type="OrthoDB" id="269227at2759"/>
<comment type="similarity">
    <text evidence="2">Belongs to the GMC oxidoreductase family.</text>
</comment>
<evidence type="ECO:0000256" key="5">
    <source>
        <dbReference type="PIRSR" id="PIRSR000137-1"/>
    </source>
</evidence>
<feature type="active site" description="Proton acceptor" evidence="5">
    <location>
        <position position="585"/>
    </location>
</feature>
<name>A0A371CR77_9APHY</name>
<evidence type="ECO:0000256" key="4">
    <source>
        <dbReference type="ARBA" id="ARBA00022827"/>
    </source>
</evidence>